<comment type="function">
    <text evidence="5">May play the central regulatory role in sporulation. It may be an element of the effector pathway responsible for the activation of sporulation genes in response to nutritional stress. Spo0A may act in concert with spo0H (a sigma factor) to control the expression of some genes that are critical to the sporulation process.</text>
</comment>
<sequence>MYTVLIADDEDIIRRGFVEFIPWEELGFKVVCTCENGNQVIDYIRRSHVDFILTDIVMVGASGLDIAKYIHDNSIPTIVCLISGHKNFEYARSAMKYGVKYYITKPTDFNDVTELLKEIKTQLDAARSPETLEARRTQFFYDLFMGSLPDGESIDSAAAELGFNSDDIFICPFWITVSNFDNYVEEKWNYGKELLFTALFNFLRDNLKQFGIYSILINGYECLYLAVCGRSSDDLEDTLKAELDALKESIQLLMELDITYQTGHTYRSLSNFYKCFSSGVTGTDKSAGGEGKNRLLLMEQYKNVIFSLILGSPERINAVFDNIARTFSHMDEKTLSSALSELADIVCDKLKSSLSKDFSSVYSKYADKLKNSKSRNETLENSKDFLTAVSENINAKSSPSEMIIEKAKDYIDEHFADNISLYDVANYVFLNASYLSRLFKQYTGENFRDYLISIRIARAIELMKQNRYKIYEISELCGYKNPKYFAQQFKQVTGLAPTEYLSRMGG</sequence>
<dbReference type="AlphaFoldDB" id="A0A9D1H3X8"/>
<dbReference type="InterPro" id="IPR011006">
    <property type="entry name" value="CheY-like_superfamily"/>
</dbReference>
<reference evidence="9" key="2">
    <citation type="journal article" date="2021" name="PeerJ">
        <title>Extensive microbial diversity within the chicken gut microbiome revealed by metagenomics and culture.</title>
        <authorList>
            <person name="Gilroy R."/>
            <person name="Ravi A."/>
            <person name="Getino M."/>
            <person name="Pursley I."/>
            <person name="Horton D.L."/>
            <person name="Alikhan N.F."/>
            <person name="Baker D."/>
            <person name="Gharbi K."/>
            <person name="Hall N."/>
            <person name="Watson M."/>
            <person name="Adriaenssens E.M."/>
            <person name="Foster-Nyarko E."/>
            <person name="Jarju S."/>
            <person name="Secka A."/>
            <person name="Antonio M."/>
            <person name="Oren A."/>
            <person name="Chaudhuri R.R."/>
            <person name="La Ragione R."/>
            <person name="Hildebrand F."/>
            <person name="Pallen M.J."/>
        </authorList>
    </citation>
    <scope>NUCLEOTIDE SEQUENCE</scope>
    <source>
        <strain evidence="9">CHK181-108</strain>
    </source>
</reference>
<dbReference type="PANTHER" id="PTHR43280">
    <property type="entry name" value="ARAC-FAMILY TRANSCRIPTIONAL REGULATOR"/>
    <property type="match status" value="1"/>
</dbReference>
<evidence type="ECO:0000256" key="3">
    <source>
        <dbReference type="ARBA" id="ARBA00023125"/>
    </source>
</evidence>
<dbReference type="InterPro" id="IPR018062">
    <property type="entry name" value="HTH_AraC-typ_CS"/>
</dbReference>
<evidence type="ECO:0000313" key="9">
    <source>
        <dbReference type="EMBL" id="HIT86167.1"/>
    </source>
</evidence>
<feature type="domain" description="Response regulatory" evidence="8">
    <location>
        <begin position="3"/>
        <end position="120"/>
    </location>
</feature>
<protein>
    <recommendedName>
        <fullName evidence="1">Stage 0 sporulation protein A homolog</fullName>
    </recommendedName>
</protein>
<comment type="caution">
    <text evidence="9">The sequence shown here is derived from an EMBL/GenBank/DDBJ whole genome shotgun (WGS) entry which is preliminary data.</text>
</comment>
<feature type="modified residue" description="4-aspartylphosphate" evidence="6">
    <location>
        <position position="55"/>
    </location>
</feature>
<evidence type="ECO:0000256" key="1">
    <source>
        <dbReference type="ARBA" id="ARBA00018672"/>
    </source>
</evidence>
<evidence type="ECO:0000256" key="6">
    <source>
        <dbReference type="PROSITE-ProRule" id="PRU00169"/>
    </source>
</evidence>
<evidence type="ECO:0000256" key="5">
    <source>
        <dbReference type="ARBA" id="ARBA00024867"/>
    </source>
</evidence>
<dbReference type="PROSITE" id="PS00041">
    <property type="entry name" value="HTH_ARAC_FAMILY_1"/>
    <property type="match status" value="1"/>
</dbReference>
<accession>A0A9D1H3X8</accession>
<keyword evidence="2" id="KW-0805">Transcription regulation</keyword>
<dbReference type="Pfam" id="PF00072">
    <property type="entry name" value="Response_reg"/>
    <property type="match status" value="1"/>
</dbReference>
<organism evidence="9 10">
    <name type="scientific">Candidatus Ornithomonoglobus intestinigallinarum</name>
    <dbReference type="NCBI Taxonomy" id="2840894"/>
    <lineage>
        <taxon>Bacteria</taxon>
        <taxon>Bacillati</taxon>
        <taxon>Bacillota</taxon>
        <taxon>Clostridia</taxon>
        <taxon>Candidatus Ornithomonoglobus</taxon>
    </lineage>
</organism>
<dbReference type="InterPro" id="IPR001789">
    <property type="entry name" value="Sig_transdc_resp-reg_receiver"/>
</dbReference>
<evidence type="ECO:0000256" key="2">
    <source>
        <dbReference type="ARBA" id="ARBA00023015"/>
    </source>
</evidence>
<evidence type="ECO:0000256" key="4">
    <source>
        <dbReference type="ARBA" id="ARBA00023163"/>
    </source>
</evidence>
<dbReference type="CDD" id="cd17536">
    <property type="entry name" value="REC_YesN-like"/>
    <property type="match status" value="1"/>
</dbReference>
<dbReference type="Pfam" id="PF12833">
    <property type="entry name" value="HTH_18"/>
    <property type="match status" value="1"/>
</dbReference>
<dbReference type="Gene3D" id="1.10.10.60">
    <property type="entry name" value="Homeodomain-like"/>
    <property type="match status" value="2"/>
</dbReference>
<feature type="domain" description="HTH araC/xylS-type" evidence="7">
    <location>
        <begin position="405"/>
        <end position="503"/>
    </location>
</feature>
<gene>
    <name evidence="9" type="ORF">IAA60_09750</name>
</gene>
<dbReference type="InterPro" id="IPR018060">
    <property type="entry name" value="HTH_AraC"/>
</dbReference>
<dbReference type="SUPFAM" id="SSF46689">
    <property type="entry name" value="Homeodomain-like"/>
    <property type="match status" value="2"/>
</dbReference>
<dbReference type="SUPFAM" id="SSF52172">
    <property type="entry name" value="CheY-like"/>
    <property type="match status" value="1"/>
</dbReference>
<dbReference type="GO" id="GO:0043565">
    <property type="term" value="F:sequence-specific DNA binding"/>
    <property type="evidence" value="ECO:0007669"/>
    <property type="project" value="InterPro"/>
</dbReference>
<evidence type="ECO:0000259" key="7">
    <source>
        <dbReference type="PROSITE" id="PS01124"/>
    </source>
</evidence>
<dbReference type="Gene3D" id="3.40.50.2300">
    <property type="match status" value="1"/>
</dbReference>
<evidence type="ECO:0000313" key="10">
    <source>
        <dbReference type="Proteomes" id="UP000824165"/>
    </source>
</evidence>
<dbReference type="PANTHER" id="PTHR43280:SF28">
    <property type="entry name" value="HTH-TYPE TRANSCRIPTIONAL ACTIVATOR RHAS"/>
    <property type="match status" value="1"/>
</dbReference>
<dbReference type="SMART" id="SM00342">
    <property type="entry name" value="HTH_ARAC"/>
    <property type="match status" value="1"/>
</dbReference>
<keyword evidence="6" id="KW-0597">Phosphoprotein</keyword>
<dbReference type="GO" id="GO:0000160">
    <property type="term" value="P:phosphorelay signal transduction system"/>
    <property type="evidence" value="ECO:0007669"/>
    <property type="project" value="InterPro"/>
</dbReference>
<name>A0A9D1H3X8_9FIRM</name>
<proteinExistence type="predicted"/>
<dbReference type="SMART" id="SM00448">
    <property type="entry name" value="REC"/>
    <property type="match status" value="1"/>
</dbReference>
<dbReference type="PROSITE" id="PS50110">
    <property type="entry name" value="RESPONSE_REGULATORY"/>
    <property type="match status" value="1"/>
</dbReference>
<evidence type="ECO:0000259" key="8">
    <source>
        <dbReference type="PROSITE" id="PS50110"/>
    </source>
</evidence>
<dbReference type="GO" id="GO:0003700">
    <property type="term" value="F:DNA-binding transcription factor activity"/>
    <property type="evidence" value="ECO:0007669"/>
    <property type="project" value="InterPro"/>
</dbReference>
<dbReference type="Proteomes" id="UP000824165">
    <property type="component" value="Unassembled WGS sequence"/>
</dbReference>
<dbReference type="EMBL" id="DVLU01000104">
    <property type="protein sequence ID" value="HIT86167.1"/>
    <property type="molecule type" value="Genomic_DNA"/>
</dbReference>
<dbReference type="PROSITE" id="PS01124">
    <property type="entry name" value="HTH_ARAC_FAMILY_2"/>
    <property type="match status" value="1"/>
</dbReference>
<dbReference type="InterPro" id="IPR009057">
    <property type="entry name" value="Homeodomain-like_sf"/>
</dbReference>
<keyword evidence="4" id="KW-0804">Transcription</keyword>
<keyword evidence="3" id="KW-0238">DNA-binding</keyword>
<reference evidence="9" key="1">
    <citation type="submission" date="2020-10" db="EMBL/GenBank/DDBJ databases">
        <authorList>
            <person name="Gilroy R."/>
        </authorList>
    </citation>
    <scope>NUCLEOTIDE SEQUENCE</scope>
    <source>
        <strain evidence="9">CHK181-108</strain>
    </source>
</reference>